<dbReference type="PROSITE" id="PS51109">
    <property type="entry name" value="G5"/>
    <property type="match status" value="1"/>
</dbReference>
<keyword evidence="1" id="KW-0732">Signal</keyword>
<evidence type="ECO:0000256" key="1">
    <source>
        <dbReference type="ARBA" id="ARBA00022729"/>
    </source>
</evidence>
<dbReference type="PANTHER" id="PTHR39160:SF4">
    <property type="entry name" value="RESUSCITATION-PROMOTING FACTOR RPFB"/>
    <property type="match status" value="1"/>
</dbReference>
<evidence type="ECO:0000313" key="4">
    <source>
        <dbReference type="Proteomes" id="UP000228920"/>
    </source>
</evidence>
<reference evidence="4" key="1">
    <citation type="submission" date="2017-09" db="EMBL/GenBank/DDBJ databases">
        <title>Depth-based differentiation of microbial function through sediment-hosted aquifers and enrichment of novel symbionts in the deep terrestrial subsurface.</title>
        <authorList>
            <person name="Probst A.J."/>
            <person name="Ladd B."/>
            <person name="Jarett J.K."/>
            <person name="Geller-Mcgrath D.E."/>
            <person name="Sieber C.M.K."/>
            <person name="Emerson J.B."/>
            <person name="Anantharaman K."/>
            <person name="Thomas B.C."/>
            <person name="Malmstrom R."/>
            <person name="Stieglmeier M."/>
            <person name="Klingl A."/>
            <person name="Woyke T."/>
            <person name="Ryan C.M."/>
            <person name="Banfield J.F."/>
        </authorList>
    </citation>
    <scope>NUCLEOTIDE SEQUENCE [LARGE SCALE GENOMIC DNA]</scope>
</reference>
<name>A0A2M7TFT7_UNCKA</name>
<dbReference type="InterPro" id="IPR010611">
    <property type="entry name" value="3D_dom"/>
</dbReference>
<protein>
    <recommendedName>
        <fullName evidence="2">G5 domain-containing protein</fullName>
    </recommendedName>
</protein>
<evidence type="ECO:0000313" key="3">
    <source>
        <dbReference type="EMBL" id="PIZ44809.1"/>
    </source>
</evidence>
<dbReference type="InterPro" id="IPR051933">
    <property type="entry name" value="Resuscitation_pf_RpfB"/>
</dbReference>
<dbReference type="AlphaFoldDB" id="A0A2M7TFT7"/>
<dbReference type="GO" id="GO:0019867">
    <property type="term" value="C:outer membrane"/>
    <property type="evidence" value="ECO:0007669"/>
    <property type="project" value="InterPro"/>
</dbReference>
<dbReference type="InterPro" id="IPR011098">
    <property type="entry name" value="G5_dom"/>
</dbReference>
<dbReference type="Proteomes" id="UP000228920">
    <property type="component" value="Unassembled WGS sequence"/>
</dbReference>
<feature type="domain" description="G5" evidence="2">
    <location>
        <begin position="58"/>
        <end position="137"/>
    </location>
</feature>
<dbReference type="CDD" id="cd22786">
    <property type="entry name" value="DPBB_YuiC-like"/>
    <property type="match status" value="1"/>
</dbReference>
<dbReference type="EMBL" id="PFNL01000163">
    <property type="protein sequence ID" value="PIZ44809.1"/>
    <property type="molecule type" value="Genomic_DNA"/>
</dbReference>
<dbReference type="GO" id="GO:0009254">
    <property type="term" value="P:peptidoglycan turnover"/>
    <property type="evidence" value="ECO:0007669"/>
    <property type="project" value="InterPro"/>
</dbReference>
<dbReference type="Pfam" id="PF06725">
    <property type="entry name" value="3D"/>
    <property type="match status" value="1"/>
</dbReference>
<dbReference type="Gene3D" id="2.20.230.10">
    <property type="entry name" value="Resuscitation-promoting factor rpfb"/>
    <property type="match status" value="1"/>
</dbReference>
<organism evidence="3 4">
    <name type="scientific">candidate division WWE3 bacterium CG_4_10_14_0_2_um_filter_41_14</name>
    <dbReference type="NCBI Taxonomy" id="1975072"/>
    <lineage>
        <taxon>Bacteria</taxon>
        <taxon>Katanobacteria</taxon>
    </lineage>
</organism>
<accession>A0A2M7TFT7</accession>
<sequence length="243" mass="27077">MKKTIPYIAFGALFLALVLKHPFISNGEVMPENMARLDESTYGLVLGVSNSSRLPQTSTSFDVTTDVVVSEVDYETQRFDTDEYFMGEEVVVQQGLIGTLTQTFKVYRWDGVEVDRKVVGSEKQDPITKRVAVGTKRSYQTLDTPSGPITYYLSYNMWATSYDGNCKGCTGKTYTGTLVTHGVCAVDPRVIPLYQKVYIPGYGICTALDIGSAIKGNKIDVGFEDVKSGWWSSRWTQVYIIED</sequence>
<dbReference type="SMART" id="SM01208">
    <property type="entry name" value="G5"/>
    <property type="match status" value="1"/>
</dbReference>
<dbReference type="GO" id="GO:0004553">
    <property type="term" value="F:hydrolase activity, hydrolyzing O-glycosyl compounds"/>
    <property type="evidence" value="ECO:0007669"/>
    <property type="project" value="InterPro"/>
</dbReference>
<gene>
    <name evidence="3" type="ORF">COY32_06015</name>
</gene>
<dbReference type="Gene3D" id="2.40.40.10">
    <property type="entry name" value="RlpA-like domain"/>
    <property type="match status" value="1"/>
</dbReference>
<evidence type="ECO:0000259" key="2">
    <source>
        <dbReference type="PROSITE" id="PS51109"/>
    </source>
</evidence>
<comment type="caution">
    <text evidence="3">The sequence shown here is derived from an EMBL/GenBank/DDBJ whole genome shotgun (WGS) entry which is preliminary data.</text>
</comment>
<dbReference type="Pfam" id="PF07501">
    <property type="entry name" value="G5"/>
    <property type="match status" value="1"/>
</dbReference>
<dbReference type="PANTHER" id="PTHR39160">
    <property type="entry name" value="CELL WALL-BINDING PROTEIN YOCH"/>
    <property type="match status" value="1"/>
</dbReference>
<proteinExistence type="predicted"/>
<dbReference type="InterPro" id="IPR036908">
    <property type="entry name" value="RlpA-like_sf"/>
</dbReference>